<dbReference type="HAMAP" id="MF_00048">
    <property type="entry name" value="UPF0102"/>
    <property type="match status" value="1"/>
</dbReference>
<dbReference type="InterPro" id="IPR011856">
    <property type="entry name" value="tRNA_endonuc-like_dom_sf"/>
</dbReference>
<name>A0A098B1B6_DESHA</name>
<sequence>MSEHRQALGRYGEELAVKHIRQAGLTVLECNYCCPLGEMDIIAREGETIIFIEVRTRSTGSRGWGEESITAKKRERLYRIATHYLKYRNYKEWPSLRFDLIAIRCQDQEGKQPDIIWIRGI</sequence>
<comment type="similarity">
    <text evidence="1 2">Belongs to the UPF0102 family.</text>
</comment>
<dbReference type="PANTHER" id="PTHR34039">
    <property type="entry name" value="UPF0102 PROTEIN YRAN"/>
    <property type="match status" value="1"/>
</dbReference>
<dbReference type="PATRIC" id="fig|49338.4.peg.2993"/>
<dbReference type="InterPro" id="IPR003509">
    <property type="entry name" value="UPF0102_YraN-like"/>
</dbReference>
<evidence type="ECO:0000256" key="1">
    <source>
        <dbReference type="ARBA" id="ARBA00006738"/>
    </source>
</evidence>
<dbReference type="AlphaFoldDB" id="A0A098B1B6"/>
<gene>
    <name evidence="3" type="ORF">DPCES_2787</name>
</gene>
<dbReference type="PANTHER" id="PTHR34039:SF1">
    <property type="entry name" value="UPF0102 PROTEIN YRAN"/>
    <property type="match status" value="1"/>
</dbReference>
<dbReference type="CDD" id="cd20736">
    <property type="entry name" value="PoNe_Nuclease"/>
    <property type="match status" value="1"/>
</dbReference>
<evidence type="ECO:0000256" key="2">
    <source>
        <dbReference type="HAMAP-Rule" id="MF_00048"/>
    </source>
</evidence>
<evidence type="ECO:0000313" key="3">
    <source>
        <dbReference type="EMBL" id="CDX02674.1"/>
    </source>
</evidence>
<dbReference type="RefSeq" id="WP_208925771.1">
    <property type="nucleotide sequence ID" value="NZ_LK996017.1"/>
</dbReference>
<organism evidence="3">
    <name type="scientific">Desulfitobacterium hafniense</name>
    <name type="common">Desulfitobacterium frappieri</name>
    <dbReference type="NCBI Taxonomy" id="49338"/>
    <lineage>
        <taxon>Bacteria</taxon>
        <taxon>Bacillati</taxon>
        <taxon>Bacillota</taxon>
        <taxon>Clostridia</taxon>
        <taxon>Eubacteriales</taxon>
        <taxon>Desulfitobacteriaceae</taxon>
        <taxon>Desulfitobacterium</taxon>
    </lineage>
</organism>
<dbReference type="Gene3D" id="3.40.1350.10">
    <property type="match status" value="1"/>
</dbReference>
<dbReference type="NCBIfam" id="NF009154">
    <property type="entry name" value="PRK12497.3-3"/>
    <property type="match status" value="1"/>
</dbReference>
<dbReference type="NCBIfam" id="NF009150">
    <property type="entry name" value="PRK12497.1-3"/>
    <property type="match status" value="1"/>
</dbReference>
<reference evidence="3" key="1">
    <citation type="submission" date="2014-07" db="EMBL/GenBank/DDBJ databases">
        <authorList>
            <person name="Hornung V.Bastian."/>
        </authorList>
    </citation>
    <scope>NUCLEOTIDE SEQUENCE</scope>
    <source>
        <strain evidence="3">PCE-S</strain>
    </source>
</reference>
<dbReference type="GO" id="GO:0003676">
    <property type="term" value="F:nucleic acid binding"/>
    <property type="evidence" value="ECO:0007669"/>
    <property type="project" value="InterPro"/>
</dbReference>
<protein>
    <recommendedName>
        <fullName evidence="2">UPF0102 protein DPCES_2787</fullName>
    </recommendedName>
</protein>
<accession>A0A098B1B6</accession>
<dbReference type="InterPro" id="IPR011335">
    <property type="entry name" value="Restrct_endonuc-II-like"/>
</dbReference>
<dbReference type="EMBL" id="LK996017">
    <property type="protein sequence ID" value="CDX02674.1"/>
    <property type="molecule type" value="Genomic_DNA"/>
</dbReference>
<dbReference type="NCBIfam" id="TIGR00252">
    <property type="entry name" value="YraN family protein"/>
    <property type="match status" value="1"/>
</dbReference>
<proteinExistence type="inferred from homology"/>
<dbReference type="Pfam" id="PF02021">
    <property type="entry name" value="UPF0102"/>
    <property type="match status" value="1"/>
</dbReference>
<dbReference type="SUPFAM" id="SSF52980">
    <property type="entry name" value="Restriction endonuclease-like"/>
    <property type="match status" value="1"/>
</dbReference>